<comment type="subcellular location">
    <subcellularLocation>
        <location evidence="2">Cell membrane</location>
        <topology evidence="2">Single-pass type II membrane protein</topology>
    </subcellularLocation>
    <subcellularLocation>
        <location evidence="7">Membrane</location>
        <topology evidence="7">Single-pass type II membrane protein</topology>
    </subcellularLocation>
</comment>
<sequence>MEAKQSKSKELLSWVVPILVAVVIAFVVRQFLLAPVTVKGESMEPTYHNNDRVMILKPGGLDYDDVIVFQSPVEDDHYIKRIIGLPGDNVEVKDEKLYVNGKEVKQDYIKEAAAQYEKETGLKYTEDFTMQEVTGKTEVPKDSYFVLGDNRPNSSDGRAYGFITKDAVDGKVLFRYWPWN</sequence>
<keyword evidence="10" id="KW-1185">Reference proteome</keyword>
<dbReference type="CDD" id="cd06530">
    <property type="entry name" value="S26_SPase_I"/>
    <property type="match status" value="1"/>
</dbReference>
<reference evidence="9 10" key="1">
    <citation type="submission" date="2014-11" db="EMBL/GenBank/DDBJ databases">
        <title>Genome sequence and analysis of novel Kurthia sp.</title>
        <authorList>
            <person name="Lawson J.N."/>
            <person name="Gonzalez J.E."/>
            <person name="Rinauldi L."/>
            <person name="Xuan Z."/>
            <person name="Firman A."/>
            <person name="Shaddox L."/>
            <person name="Trudeau A."/>
            <person name="Shah S."/>
            <person name="Reiman D."/>
        </authorList>
    </citation>
    <scope>NUCLEOTIDE SEQUENCE [LARGE SCALE GENOMIC DNA]</scope>
    <source>
        <strain evidence="9 10">3B1D</strain>
    </source>
</reference>
<dbReference type="GO" id="GO:0009003">
    <property type="term" value="F:signal peptidase activity"/>
    <property type="evidence" value="ECO:0007669"/>
    <property type="project" value="UniProtKB-EC"/>
</dbReference>
<keyword evidence="7" id="KW-1133">Transmembrane helix</keyword>
<comment type="caution">
    <text evidence="9">The sequence shown here is derived from an EMBL/GenBank/DDBJ whole genome shotgun (WGS) entry which is preliminary data.</text>
</comment>
<dbReference type="InterPro" id="IPR019533">
    <property type="entry name" value="Peptidase_S26"/>
</dbReference>
<dbReference type="EMBL" id="JTFC01000039">
    <property type="protein sequence ID" value="RUS53214.1"/>
    <property type="molecule type" value="Genomic_DNA"/>
</dbReference>
<evidence type="ECO:0000256" key="2">
    <source>
        <dbReference type="ARBA" id="ARBA00004401"/>
    </source>
</evidence>
<evidence type="ECO:0000313" key="10">
    <source>
        <dbReference type="Proteomes" id="UP000288623"/>
    </source>
</evidence>
<dbReference type="PROSITE" id="PS00761">
    <property type="entry name" value="SPASE_I_3"/>
    <property type="match status" value="1"/>
</dbReference>
<keyword evidence="5 7" id="KW-0378">Hydrolase</keyword>
<dbReference type="PRINTS" id="PR00727">
    <property type="entry name" value="LEADERPTASE"/>
</dbReference>
<evidence type="ECO:0000256" key="1">
    <source>
        <dbReference type="ARBA" id="ARBA00000677"/>
    </source>
</evidence>
<dbReference type="GO" id="GO:0005886">
    <property type="term" value="C:plasma membrane"/>
    <property type="evidence" value="ECO:0007669"/>
    <property type="project" value="UniProtKB-SubCell"/>
</dbReference>
<evidence type="ECO:0000256" key="6">
    <source>
        <dbReference type="PIRSR" id="PIRSR600223-1"/>
    </source>
</evidence>
<gene>
    <name evidence="9" type="ORF">QI30_15275</name>
</gene>
<evidence type="ECO:0000313" key="9">
    <source>
        <dbReference type="EMBL" id="RUS53214.1"/>
    </source>
</evidence>
<dbReference type="RefSeq" id="WP_126991470.1">
    <property type="nucleotide sequence ID" value="NZ_JTFC01000039.1"/>
</dbReference>
<dbReference type="InterPro" id="IPR036286">
    <property type="entry name" value="LexA/Signal_pep-like_sf"/>
</dbReference>
<dbReference type="GO" id="GO:0004252">
    <property type="term" value="F:serine-type endopeptidase activity"/>
    <property type="evidence" value="ECO:0007669"/>
    <property type="project" value="InterPro"/>
</dbReference>
<keyword evidence="7" id="KW-0812">Transmembrane</keyword>
<feature type="transmembrane region" description="Helical" evidence="7">
    <location>
        <begin position="12"/>
        <end position="32"/>
    </location>
</feature>
<keyword evidence="7" id="KW-0472">Membrane</keyword>
<evidence type="ECO:0000256" key="4">
    <source>
        <dbReference type="ARBA" id="ARBA00013208"/>
    </source>
</evidence>
<dbReference type="EC" id="3.4.21.89" evidence="4 7"/>
<dbReference type="Gene3D" id="2.10.109.10">
    <property type="entry name" value="Umud Fragment, subunit A"/>
    <property type="match status" value="1"/>
</dbReference>
<dbReference type="OrthoDB" id="9802919at2"/>
<evidence type="ECO:0000256" key="3">
    <source>
        <dbReference type="ARBA" id="ARBA00009370"/>
    </source>
</evidence>
<name>A0A433RRG5_9BACL</name>
<dbReference type="InterPro" id="IPR019757">
    <property type="entry name" value="Pept_S26A_signal_pept_1_Lys-AS"/>
</dbReference>
<protein>
    <recommendedName>
        <fullName evidence="4 7">Signal peptidase I</fullName>
        <ecNumber evidence="4 7">3.4.21.89</ecNumber>
    </recommendedName>
</protein>
<dbReference type="PROSITE" id="PS00760">
    <property type="entry name" value="SPASE_I_2"/>
    <property type="match status" value="1"/>
</dbReference>
<comment type="catalytic activity">
    <reaction evidence="1 7">
        <text>Cleavage of hydrophobic, N-terminal signal or leader sequences from secreted and periplasmic proteins.</text>
        <dbReference type="EC" id="3.4.21.89"/>
    </reaction>
</comment>
<dbReference type="PANTHER" id="PTHR43390:SF1">
    <property type="entry name" value="CHLOROPLAST PROCESSING PEPTIDASE"/>
    <property type="match status" value="1"/>
</dbReference>
<dbReference type="AlphaFoldDB" id="A0A433RRG5"/>
<dbReference type="NCBIfam" id="TIGR02227">
    <property type="entry name" value="sigpep_I_bact"/>
    <property type="match status" value="1"/>
</dbReference>
<organism evidence="9 10">
    <name type="scientific">Candidatus Kurthia intestinigallinarum</name>
    <dbReference type="NCBI Taxonomy" id="1562256"/>
    <lineage>
        <taxon>Bacteria</taxon>
        <taxon>Bacillati</taxon>
        <taxon>Bacillota</taxon>
        <taxon>Bacilli</taxon>
        <taxon>Bacillales</taxon>
        <taxon>Caryophanaceae</taxon>
        <taxon>Kurthia</taxon>
    </lineage>
</organism>
<dbReference type="SUPFAM" id="SSF51306">
    <property type="entry name" value="LexA/Signal peptidase"/>
    <property type="match status" value="1"/>
</dbReference>
<dbReference type="InterPro" id="IPR000223">
    <property type="entry name" value="Pept_S26A_signal_pept_1"/>
</dbReference>
<feature type="domain" description="Peptidase S26" evidence="8">
    <location>
        <begin position="12"/>
        <end position="177"/>
    </location>
</feature>
<dbReference type="InterPro" id="IPR019758">
    <property type="entry name" value="Pept_S26A_signal_pept_1_CS"/>
</dbReference>
<proteinExistence type="inferred from homology"/>
<comment type="similarity">
    <text evidence="3 7">Belongs to the peptidase S26 family.</text>
</comment>
<evidence type="ECO:0000256" key="7">
    <source>
        <dbReference type="RuleBase" id="RU362042"/>
    </source>
</evidence>
<keyword evidence="7" id="KW-0645">Protease</keyword>
<feature type="active site" evidence="6">
    <location>
        <position position="80"/>
    </location>
</feature>
<dbReference type="Pfam" id="PF10502">
    <property type="entry name" value="Peptidase_S26"/>
    <property type="match status" value="1"/>
</dbReference>
<dbReference type="GO" id="GO:0006465">
    <property type="term" value="P:signal peptide processing"/>
    <property type="evidence" value="ECO:0007669"/>
    <property type="project" value="InterPro"/>
</dbReference>
<accession>A0A433RRG5</accession>
<evidence type="ECO:0000256" key="5">
    <source>
        <dbReference type="ARBA" id="ARBA00022801"/>
    </source>
</evidence>
<dbReference type="PANTHER" id="PTHR43390">
    <property type="entry name" value="SIGNAL PEPTIDASE I"/>
    <property type="match status" value="1"/>
</dbReference>
<feature type="active site" evidence="6">
    <location>
        <position position="42"/>
    </location>
</feature>
<dbReference type="Proteomes" id="UP000288623">
    <property type="component" value="Unassembled WGS sequence"/>
</dbReference>
<evidence type="ECO:0000259" key="8">
    <source>
        <dbReference type="Pfam" id="PF10502"/>
    </source>
</evidence>